<dbReference type="PANTHER" id="PTHR10408">
    <property type="entry name" value="STEROL O-ACYLTRANSFERASE"/>
    <property type="match status" value="1"/>
</dbReference>
<organism evidence="13 14">
    <name type="scientific">Hydra vulgaris</name>
    <name type="common">Hydra</name>
    <name type="synonym">Hydra attenuata</name>
    <dbReference type="NCBI Taxonomy" id="6087"/>
    <lineage>
        <taxon>Eukaryota</taxon>
        <taxon>Metazoa</taxon>
        <taxon>Cnidaria</taxon>
        <taxon>Hydrozoa</taxon>
        <taxon>Hydroidolina</taxon>
        <taxon>Anthoathecata</taxon>
        <taxon>Aplanulata</taxon>
        <taxon>Hydridae</taxon>
        <taxon>Hydra</taxon>
    </lineage>
</organism>
<feature type="transmembrane region" description="Helical" evidence="12">
    <location>
        <begin position="391"/>
        <end position="411"/>
    </location>
</feature>
<evidence type="ECO:0000256" key="3">
    <source>
        <dbReference type="ARBA" id="ARBA00009010"/>
    </source>
</evidence>
<evidence type="ECO:0000256" key="4">
    <source>
        <dbReference type="ARBA" id="ARBA00022679"/>
    </source>
</evidence>
<evidence type="ECO:0000256" key="2">
    <source>
        <dbReference type="ARBA" id="ARBA00005189"/>
    </source>
</evidence>
<keyword evidence="9 10" id="KW-0012">Acyltransferase</keyword>
<keyword evidence="5 12" id="KW-0812">Transmembrane</keyword>
<keyword evidence="6 10" id="KW-0256">Endoplasmic reticulum</keyword>
<proteinExistence type="inferred from homology"/>
<accession>A0ABM4DNT1</accession>
<evidence type="ECO:0000256" key="11">
    <source>
        <dbReference type="SAM" id="MobiDB-lite"/>
    </source>
</evidence>
<evidence type="ECO:0000256" key="10">
    <source>
        <dbReference type="PIRNR" id="PIRNR000439"/>
    </source>
</evidence>
<keyword evidence="13" id="KW-1185">Reference proteome</keyword>
<dbReference type="InterPro" id="IPR004299">
    <property type="entry name" value="MBOAT_fam"/>
</dbReference>
<feature type="compositionally biased region" description="Basic and acidic residues" evidence="11">
    <location>
        <begin position="21"/>
        <end position="38"/>
    </location>
</feature>
<evidence type="ECO:0000256" key="5">
    <source>
        <dbReference type="ARBA" id="ARBA00022692"/>
    </source>
</evidence>
<evidence type="ECO:0000256" key="12">
    <source>
        <dbReference type="SAM" id="Phobius"/>
    </source>
</evidence>
<feature type="transmembrane region" description="Helical" evidence="12">
    <location>
        <begin position="320"/>
        <end position="343"/>
    </location>
</feature>
<feature type="transmembrane region" description="Helical" evidence="12">
    <location>
        <begin position="123"/>
        <end position="144"/>
    </location>
</feature>
<keyword evidence="8 10" id="KW-0472">Membrane</keyword>
<feature type="transmembrane region" description="Helical" evidence="12">
    <location>
        <begin position="83"/>
        <end position="103"/>
    </location>
</feature>
<feature type="region of interest" description="Disordered" evidence="11">
    <location>
        <begin position="1"/>
        <end position="52"/>
    </location>
</feature>
<dbReference type="GeneID" id="136072061"/>
<dbReference type="InterPro" id="IPR014371">
    <property type="entry name" value="Oat_ACAT_DAG_ARE"/>
</dbReference>
<comment type="similarity">
    <text evidence="3 10">Belongs to the membrane-bound acyltransferase family. Sterol o-acyltransferase subfamily.</text>
</comment>
<keyword evidence="4 10" id="KW-0808">Transferase</keyword>
<feature type="transmembrane region" description="Helical" evidence="12">
    <location>
        <begin position="270"/>
        <end position="289"/>
    </location>
</feature>
<protein>
    <recommendedName>
        <fullName evidence="10">O-acyltransferase</fullName>
    </recommendedName>
</protein>
<keyword evidence="7 12" id="KW-1133">Transmembrane helix</keyword>
<evidence type="ECO:0000256" key="1">
    <source>
        <dbReference type="ARBA" id="ARBA00004477"/>
    </source>
</evidence>
<gene>
    <name evidence="14" type="primary">LOC136072061</name>
</gene>
<dbReference type="PANTHER" id="PTHR10408:SF7">
    <property type="entry name" value="DIACYLGLYCEROL O-ACYLTRANSFERASE 1"/>
    <property type="match status" value="1"/>
</dbReference>
<dbReference type="PIRSF" id="PIRSF000439">
    <property type="entry name" value="Oat_ACAT_DAG_ARE"/>
    <property type="match status" value="1"/>
</dbReference>
<comment type="pathway">
    <text evidence="2">Lipid metabolism.</text>
</comment>
<feature type="transmembrane region" description="Helical" evidence="12">
    <location>
        <begin position="442"/>
        <end position="460"/>
    </location>
</feature>
<sequence length="472" mass="55694">MTKTNKKSSETSPRKRKTSKLKQESTLTEKDQMKDQNKTLEPTKISESKDERKQDLYNKLKVVHTTSPSILSSSSGFENYRGIINLCLLLLVLSNFRVALDNILKYGVLVDPYIILVFLENPYSWPSATLVILSNVFIQVCFYAERLLSKGNISERFGCCIHVFNICLTILVPIYVVFKFQPLPYFATMTLMWYTSVVLKMVSYASVNWWCREDAINNRLKDVQQSGPVKYPHNLTQKGLYYFMLAPTFCYELNFPQTQKIRKRFLIRRILEAVFLYSLILALVQQWLVPTVKNSMHSYKELDLGRLFERIMKLAIPNHLLWLLAFYAYFHSFLNIVSEVLYFGDRTFYKDWWNAPNVAIFWQNWNIPIHRWAKRHVYEPMLRNKYSKSQASMFVFFLSAFFHEFIVSIPLQMFRPYAFLSMLMQFPLAILTSSMKNPWGNIMMWLSLIIGQPLAIMMYYHDYLVEHSVIKV</sequence>
<dbReference type="Pfam" id="PF03062">
    <property type="entry name" value="MBOAT"/>
    <property type="match status" value="1"/>
</dbReference>
<comment type="subcellular location">
    <subcellularLocation>
        <location evidence="1 10">Endoplasmic reticulum membrane</location>
        <topology evidence="1 10">Multi-pass membrane protein</topology>
    </subcellularLocation>
</comment>
<evidence type="ECO:0000256" key="6">
    <source>
        <dbReference type="ARBA" id="ARBA00022824"/>
    </source>
</evidence>
<evidence type="ECO:0000256" key="8">
    <source>
        <dbReference type="ARBA" id="ARBA00023136"/>
    </source>
</evidence>
<dbReference type="Proteomes" id="UP001652625">
    <property type="component" value="Chromosome 15"/>
</dbReference>
<reference evidence="14" key="1">
    <citation type="submission" date="2025-08" db="UniProtKB">
        <authorList>
            <consortium name="RefSeq"/>
        </authorList>
    </citation>
    <scope>IDENTIFICATION</scope>
</reference>
<name>A0ABM4DNT1_HYDVU</name>
<evidence type="ECO:0000256" key="9">
    <source>
        <dbReference type="ARBA" id="ARBA00023315"/>
    </source>
</evidence>
<evidence type="ECO:0000256" key="7">
    <source>
        <dbReference type="ARBA" id="ARBA00022989"/>
    </source>
</evidence>
<dbReference type="RefSeq" id="XP_065676240.1">
    <property type="nucleotide sequence ID" value="XM_065820168.1"/>
</dbReference>
<feature type="transmembrane region" description="Helical" evidence="12">
    <location>
        <begin position="156"/>
        <end position="178"/>
    </location>
</feature>
<evidence type="ECO:0000313" key="13">
    <source>
        <dbReference type="Proteomes" id="UP001652625"/>
    </source>
</evidence>
<feature type="transmembrane region" description="Helical" evidence="12">
    <location>
        <begin position="190"/>
        <end position="211"/>
    </location>
</feature>
<evidence type="ECO:0000313" key="14">
    <source>
        <dbReference type="RefSeq" id="XP_065676240.1"/>
    </source>
</evidence>